<feature type="transmembrane region" description="Helical" evidence="2">
    <location>
        <begin position="15"/>
        <end position="36"/>
    </location>
</feature>
<dbReference type="EMBL" id="BAABGJ010000019">
    <property type="protein sequence ID" value="GAA4341231.1"/>
    <property type="molecule type" value="Genomic_DNA"/>
</dbReference>
<name>A0ABP8HM87_9BURK</name>
<comment type="caution">
    <text evidence="3">The sequence shown here is derived from an EMBL/GenBank/DDBJ whole genome shotgun (WGS) entry which is preliminary data.</text>
</comment>
<keyword evidence="2" id="KW-0812">Transmembrane</keyword>
<evidence type="ECO:0000256" key="2">
    <source>
        <dbReference type="SAM" id="Phobius"/>
    </source>
</evidence>
<keyword evidence="2" id="KW-1133">Transmembrane helix</keyword>
<dbReference type="RefSeq" id="WP_345537802.1">
    <property type="nucleotide sequence ID" value="NZ_BAABGJ010000019.1"/>
</dbReference>
<evidence type="ECO:0000313" key="3">
    <source>
        <dbReference type="EMBL" id="GAA4341231.1"/>
    </source>
</evidence>
<accession>A0ABP8HM87</accession>
<sequence length="88" mass="9572">MSIIQSVRETHPYRLLLMGTLIAVVLVQMVALAWIVRGQVRQAELRELQARSAAHATTATASSRAVPASQGQGGRRDGLVQAVYVRHP</sequence>
<keyword evidence="2" id="KW-0472">Membrane</keyword>
<protein>
    <submittedName>
        <fullName evidence="3">Uncharacterized protein</fullName>
    </submittedName>
</protein>
<evidence type="ECO:0000313" key="4">
    <source>
        <dbReference type="Proteomes" id="UP001500975"/>
    </source>
</evidence>
<proteinExistence type="predicted"/>
<keyword evidence="4" id="KW-1185">Reference proteome</keyword>
<dbReference type="Proteomes" id="UP001500975">
    <property type="component" value="Unassembled WGS sequence"/>
</dbReference>
<gene>
    <name evidence="3" type="ORF">GCM10023165_21750</name>
</gene>
<reference evidence="4" key="1">
    <citation type="journal article" date="2019" name="Int. J. Syst. Evol. Microbiol.">
        <title>The Global Catalogue of Microorganisms (GCM) 10K type strain sequencing project: providing services to taxonomists for standard genome sequencing and annotation.</title>
        <authorList>
            <consortium name="The Broad Institute Genomics Platform"/>
            <consortium name="The Broad Institute Genome Sequencing Center for Infectious Disease"/>
            <person name="Wu L."/>
            <person name="Ma J."/>
        </authorList>
    </citation>
    <scope>NUCLEOTIDE SEQUENCE [LARGE SCALE GENOMIC DNA]</scope>
    <source>
        <strain evidence="4">JCM 17804</strain>
    </source>
</reference>
<feature type="compositionally biased region" description="Low complexity" evidence="1">
    <location>
        <begin position="55"/>
        <end position="65"/>
    </location>
</feature>
<feature type="region of interest" description="Disordered" evidence="1">
    <location>
        <begin position="55"/>
        <end position="88"/>
    </location>
</feature>
<evidence type="ECO:0000256" key="1">
    <source>
        <dbReference type="SAM" id="MobiDB-lite"/>
    </source>
</evidence>
<organism evidence="3 4">
    <name type="scientific">Variovorax defluvii</name>
    <dbReference type="NCBI Taxonomy" id="913761"/>
    <lineage>
        <taxon>Bacteria</taxon>
        <taxon>Pseudomonadati</taxon>
        <taxon>Pseudomonadota</taxon>
        <taxon>Betaproteobacteria</taxon>
        <taxon>Burkholderiales</taxon>
        <taxon>Comamonadaceae</taxon>
        <taxon>Variovorax</taxon>
    </lineage>
</organism>